<dbReference type="EMBL" id="FQ311874">
    <property type="protein sequence ID" value="CBS91499.1"/>
    <property type="molecule type" value="Genomic_DNA"/>
</dbReference>
<dbReference type="FunFam" id="3.40.50.720:FF:000084">
    <property type="entry name" value="Short-chain dehydrogenase reductase"/>
    <property type="match status" value="1"/>
</dbReference>
<dbReference type="RefSeq" id="WP_014189925.1">
    <property type="nucleotide sequence ID" value="NC_016588.1"/>
</dbReference>
<dbReference type="InterPro" id="IPR036291">
    <property type="entry name" value="NAD(P)-bd_dom_sf"/>
</dbReference>
<dbReference type="AlphaFoldDB" id="G7ZIM4"/>
<accession>G7ZIM4</accession>
<dbReference type="Gene3D" id="3.40.50.720">
    <property type="entry name" value="NAD(P)-binding Rossmann-like Domain"/>
    <property type="match status" value="1"/>
</dbReference>
<dbReference type="PANTHER" id="PTHR24321:SF8">
    <property type="entry name" value="ESTRADIOL 17-BETA-DEHYDROGENASE 8-RELATED"/>
    <property type="match status" value="1"/>
</dbReference>
<keyword evidence="2 3" id="KW-0560">Oxidoreductase</keyword>
<dbReference type="OrthoDB" id="9803333at2"/>
<evidence type="ECO:0000256" key="2">
    <source>
        <dbReference type="ARBA" id="ARBA00023002"/>
    </source>
</evidence>
<dbReference type="Pfam" id="PF13561">
    <property type="entry name" value="adh_short_C2"/>
    <property type="match status" value="1"/>
</dbReference>
<reference evidence="4" key="1">
    <citation type="journal article" date="2011" name="PLoS Genet.">
        <title>Azospirillum genomes reveal transition of bacteria from aquatic to terrestrial environments.</title>
        <authorList>
            <person name="Wisniewski-Dye F."/>
            <person name="Borziak K."/>
            <person name="Khalsa-Moyers G."/>
            <person name="Alexandre G."/>
            <person name="Sukharnikov L.O."/>
            <person name="Wuichet K."/>
            <person name="Hurst G.B."/>
            <person name="McDonald W.H."/>
            <person name="Robertson J.S."/>
            <person name="Barbe V."/>
            <person name="Calteau A."/>
            <person name="Rouy Z."/>
            <person name="Mangenot S."/>
            <person name="Prigent-Combaret C."/>
            <person name="Normand P."/>
            <person name="Boyer M."/>
            <person name="Siguier P."/>
            <person name="Dessaux Y."/>
            <person name="Elmerich C."/>
            <person name="Condemine G."/>
            <person name="Krishnen G."/>
            <person name="Kennedy I."/>
            <person name="Paterson A.H."/>
            <person name="Gonzalez V."/>
            <person name="Mavingui P."/>
            <person name="Zhulin I.B."/>
        </authorList>
    </citation>
    <scope>NUCLEOTIDE SEQUENCE [LARGE SCALE GENOMIC DNA]</scope>
    <source>
        <strain evidence="4">4B</strain>
    </source>
</reference>
<dbReference type="InterPro" id="IPR002347">
    <property type="entry name" value="SDR_fam"/>
</dbReference>
<dbReference type="PRINTS" id="PR00080">
    <property type="entry name" value="SDRFAMILY"/>
</dbReference>
<keyword evidence="4" id="KW-1185">Reference proteome</keyword>
<protein>
    <submittedName>
        <fullName evidence="3">Short chain dehydrogenase</fullName>
        <ecNumber evidence="3">1.3.1.34</ecNumber>
    </submittedName>
</protein>
<organism evidence="3 4">
    <name type="scientific">Azospirillum lipoferum (strain 4B)</name>
    <dbReference type="NCBI Taxonomy" id="862719"/>
    <lineage>
        <taxon>Bacteria</taxon>
        <taxon>Pseudomonadati</taxon>
        <taxon>Pseudomonadota</taxon>
        <taxon>Alphaproteobacteria</taxon>
        <taxon>Rhodospirillales</taxon>
        <taxon>Azospirillaceae</taxon>
        <taxon>Azospirillum</taxon>
    </lineage>
</organism>
<sequence length="268" mass="28460">MLFDLTGRTGIVTGGAGILGTTFVEALLAHGANVVVADIEGDAAEALTNRLDTVHVGRVAAVTFDAADPVSVAQLVQAAVERFGGIDFLINNHVAPVVEPGTFFAPFEDYDLSEWRRIMGINLDGYFLVAQAVGRQMAAQGRGGAIVQTSSIYGVMASDNRIYEGSEYRGYAINNPAIYSASKAGVVGLTRWLSTYWADRGIRVNAVAPGGVFSGENEAFTKRYSARIPMGRMAHRHEIAGTVVYLVADASSYVTGQCLMVDGGLSAW</sequence>
<evidence type="ECO:0000256" key="1">
    <source>
        <dbReference type="ARBA" id="ARBA00006484"/>
    </source>
</evidence>
<geneLocation type="plasmid" evidence="3 4">
    <name>AZO_p6</name>
</geneLocation>
<evidence type="ECO:0000313" key="4">
    <source>
        <dbReference type="Proteomes" id="UP000005667"/>
    </source>
</evidence>
<gene>
    <name evidence="3" type="ordered locus">AZOLI_p60079</name>
</gene>
<dbReference type="Proteomes" id="UP000005667">
    <property type="component" value="Plasmid AZO_p6"/>
</dbReference>
<dbReference type="EC" id="1.3.1.34" evidence="3"/>
<dbReference type="PANTHER" id="PTHR24321">
    <property type="entry name" value="DEHYDROGENASES, SHORT CHAIN"/>
    <property type="match status" value="1"/>
</dbReference>
<dbReference type="KEGG" id="ali:AZOLI_p60079"/>
<dbReference type="SUPFAM" id="SSF51735">
    <property type="entry name" value="NAD(P)-binding Rossmann-fold domains"/>
    <property type="match status" value="1"/>
</dbReference>
<evidence type="ECO:0000313" key="3">
    <source>
        <dbReference type="EMBL" id="CBS91499.1"/>
    </source>
</evidence>
<proteinExistence type="inferred from homology"/>
<name>G7ZIM4_AZOL4</name>
<comment type="similarity">
    <text evidence="1">Belongs to the short-chain dehydrogenases/reductases (SDR) family.</text>
</comment>
<dbReference type="PRINTS" id="PR00081">
    <property type="entry name" value="GDHRDH"/>
</dbReference>
<dbReference type="GO" id="GO:0008670">
    <property type="term" value="F:2,4-dienoyl-CoA reductase (NADPH) activity"/>
    <property type="evidence" value="ECO:0007669"/>
    <property type="project" value="UniProtKB-EC"/>
</dbReference>
<keyword evidence="3" id="KW-0614">Plasmid</keyword>
<dbReference type="HOGENOM" id="CLU_010194_1_1_5"/>